<evidence type="ECO:0000313" key="16">
    <source>
        <dbReference type="EnsemblMetazoa" id="AMIN000875-PA"/>
    </source>
</evidence>
<keyword evidence="6 14" id="KW-0349">Heme</keyword>
<evidence type="ECO:0000313" key="17">
    <source>
        <dbReference type="Proteomes" id="UP000075920"/>
    </source>
</evidence>
<evidence type="ECO:0000256" key="13">
    <source>
        <dbReference type="ARBA" id="ARBA00023136"/>
    </source>
</evidence>
<keyword evidence="13 15" id="KW-0472">Membrane</keyword>
<feature type="binding site" description="axial binding residue" evidence="14">
    <location>
        <position position="448"/>
    </location>
    <ligand>
        <name>heme</name>
        <dbReference type="ChEBI" id="CHEBI:30413"/>
    </ligand>
    <ligandPart>
        <name>Fe</name>
        <dbReference type="ChEBI" id="CHEBI:18248"/>
    </ligandPart>
</feature>
<comment type="cofactor">
    <cofactor evidence="1 14">
        <name>heme</name>
        <dbReference type="ChEBI" id="CHEBI:30413"/>
    </cofactor>
</comment>
<keyword evidence="12" id="KW-0503">Monooxygenase</keyword>
<dbReference type="GO" id="GO:0004497">
    <property type="term" value="F:monooxygenase activity"/>
    <property type="evidence" value="ECO:0007669"/>
    <property type="project" value="UniProtKB-KW"/>
</dbReference>
<dbReference type="Gene3D" id="1.10.630.10">
    <property type="entry name" value="Cytochrome P450"/>
    <property type="match status" value="1"/>
</dbReference>
<dbReference type="InterPro" id="IPR036396">
    <property type="entry name" value="Cyt_P450_sf"/>
</dbReference>
<keyword evidence="15" id="KW-0812">Transmembrane</keyword>
<dbReference type="STRING" id="112268.A0A182VS34"/>
<organism evidence="16 17">
    <name type="scientific">Anopheles minimus</name>
    <dbReference type="NCBI Taxonomy" id="112268"/>
    <lineage>
        <taxon>Eukaryota</taxon>
        <taxon>Metazoa</taxon>
        <taxon>Ecdysozoa</taxon>
        <taxon>Arthropoda</taxon>
        <taxon>Hexapoda</taxon>
        <taxon>Insecta</taxon>
        <taxon>Pterygota</taxon>
        <taxon>Neoptera</taxon>
        <taxon>Endopterygota</taxon>
        <taxon>Diptera</taxon>
        <taxon>Nematocera</taxon>
        <taxon>Culicoidea</taxon>
        <taxon>Culicidae</taxon>
        <taxon>Anophelinae</taxon>
        <taxon>Anopheles</taxon>
    </lineage>
</organism>
<comment type="function">
    <text evidence="2">May be involved in the metabolism of insect hormones and in the breakdown of synthetic insecticides.</text>
</comment>
<evidence type="ECO:0000256" key="8">
    <source>
        <dbReference type="ARBA" id="ARBA00022824"/>
    </source>
</evidence>
<evidence type="ECO:0000256" key="5">
    <source>
        <dbReference type="ARBA" id="ARBA00010617"/>
    </source>
</evidence>
<evidence type="ECO:0000256" key="2">
    <source>
        <dbReference type="ARBA" id="ARBA00003690"/>
    </source>
</evidence>
<dbReference type="Proteomes" id="UP000075920">
    <property type="component" value="Unassembled WGS sequence"/>
</dbReference>
<accession>A0A182VS34</accession>
<keyword evidence="8" id="KW-0256">Endoplasmic reticulum</keyword>
<dbReference type="GO" id="GO:0016705">
    <property type="term" value="F:oxidoreductase activity, acting on paired donors, with incorporation or reduction of molecular oxygen"/>
    <property type="evidence" value="ECO:0007669"/>
    <property type="project" value="InterPro"/>
</dbReference>
<dbReference type="Pfam" id="PF00067">
    <property type="entry name" value="p450"/>
    <property type="match status" value="1"/>
</dbReference>
<evidence type="ECO:0008006" key="18">
    <source>
        <dbReference type="Google" id="ProtNLM"/>
    </source>
</evidence>
<keyword evidence="9" id="KW-0492">Microsome</keyword>
<dbReference type="GO" id="GO:0020037">
    <property type="term" value="F:heme binding"/>
    <property type="evidence" value="ECO:0007669"/>
    <property type="project" value="InterPro"/>
</dbReference>
<evidence type="ECO:0000256" key="10">
    <source>
        <dbReference type="ARBA" id="ARBA00023002"/>
    </source>
</evidence>
<dbReference type="PRINTS" id="PR00463">
    <property type="entry name" value="EP450I"/>
</dbReference>
<comment type="subcellular location">
    <subcellularLocation>
        <location evidence="4">Endoplasmic reticulum membrane</location>
        <topology evidence="4">Peripheral membrane protein</topology>
    </subcellularLocation>
    <subcellularLocation>
        <location evidence="3">Microsome membrane</location>
        <topology evidence="3">Peripheral membrane protein</topology>
    </subcellularLocation>
</comment>
<sequence>MNQEDLYWFTFILVMLLGFFTYKLLTRHRSYFRLLRVPFEKPHFLYGNLDDVLSGKLTTMEKIEQFYRKFSTHRLFGFFNYMTPALYVRDPALIRQLLQPNMAYFESHGYFLDEQKDPFLGSQLHLVKGAEKASKVATFVTPIYRNPNNLSTMDGTAQKCCTALIDFITSRAELELELKAIFLKHTLNTFAGIAFGKELNTFQDDTDRFCAVASGMAYGTNPVQVIKTMAFYLVPGLMQTAGVQFTDRQEIEYLVSQYHKAASAPSTHSMARSLSEANEKLKTFLQLTDEQLTAQCAMFFTKGFEPTLNLLSFAAYELAQNPDVQGKLYDELVHHGLTKSNSSVPPKYESVRSLPYLEAIVLETLRKWPPHPLLVRECTKPFSIPAAENGDRASIPLRVGDKLYISVWALHRNGDHFPQPEQFNPERFMDGNAPQSNTFIPFGIGRGCAGQEFVKLLVKVTLVALVLRFKLQPGERTAEPLKLIESASSLEARDVPLVAQPCRFPFLRIQVPERDGVPGTMGWLDLVRVAPVRPEEQNAIEDRLNVGDTIIATLRENPTTYTDNKSCN</sequence>
<evidence type="ECO:0000256" key="11">
    <source>
        <dbReference type="ARBA" id="ARBA00023004"/>
    </source>
</evidence>
<keyword evidence="11 14" id="KW-0408">Iron</keyword>
<proteinExistence type="inferred from homology"/>
<dbReference type="VEuPathDB" id="VectorBase:AMIN000875"/>
<comment type="similarity">
    <text evidence="5">Belongs to the cytochrome P450 family.</text>
</comment>
<dbReference type="InterPro" id="IPR001128">
    <property type="entry name" value="Cyt_P450"/>
</dbReference>
<evidence type="ECO:0000256" key="4">
    <source>
        <dbReference type="ARBA" id="ARBA00004406"/>
    </source>
</evidence>
<dbReference type="InterPro" id="IPR050476">
    <property type="entry name" value="Insect_CytP450_Detox"/>
</dbReference>
<evidence type="ECO:0000256" key="9">
    <source>
        <dbReference type="ARBA" id="ARBA00022848"/>
    </source>
</evidence>
<dbReference type="PANTHER" id="PTHR24292">
    <property type="entry name" value="CYTOCHROME P450"/>
    <property type="match status" value="1"/>
</dbReference>
<dbReference type="AlphaFoldDB" id="A0A182VS34"/>
<evidence type="ECO:0000256" key="12">
    <source>
        <dbReference type="ARBA" id="ARBA00023033"/>
    </source>
</evidence>
<evidence type="ECO:0000256" key="15">
    <source>
        <dbReference type="SAM" id="Phobius"/>
    </source>
</evidence>
<evidence type="ECO:0000256" key="3">
    <source>
        <dbReference type="ARBA" id="ARBA00004174"/>
    </source>
</evidence>
<evidence type="ECO:0000256" key="6">
    <source>
        <dbReference type="ARBA" id="ARBA00022617"/>
    </source>
</evidence>
<dbReference type="GO" id="GO:0005506">
    <property type="term" value="F:iron ion binding"/>
    <property type="evidence" value="ECO:0007669"/>
    <property type="project" value="InterPro"/>
</dbReference>
<keyword evidence="7 14" id="KW-0479">Metal-binding</keyword>
<evidence type="ECO:0000256" key="14">
    <source>
        <dbReference type="PIRSR" id="PIRSR602401-1"/>
    </source>
</evidence>
<reference evidence="16" key="2">
    <citation type="submission" date="2020-05" db="UniProtKB">
        <authorList>
            <consortium name="EnsemblMetazoa"/>
        </authorList>
    </citation>
    <scope>IDENTIFICATION</scope>
    <source>
        <strain evidence="16">MINIMUS1</strain>
    </source>
</reference>
<protein>
    <recommendedName>
        <fullName evidence="18">Cytochrome P450</fullName>
    </recommendedName>
</protein>
<reference evidence="17" key="1">
    <citation type="submission" date="2013-03" db="EMBL/GenBank/DDBJ databases">
        <title>The Genome Sequence of Anopheles minimus MINIMUS1.</title>
        <authorList>
            <consortium name="The Broad Institute Genomics Platform"/>
            <person name="Neafsey D.E."/>
            <person name="Walton C."/>
            <person name="Walker B."/>
            <person name="Young S.K."/>
            <person name="Zeng Q."/>
            <person name="Gargeya S."/>
            <person name="Fitzgerald M."/>
            <person name="Haas B."/>
            <person name="Abouelleil A."/>
            <person name="Allen A.W."/>
            <person name="Alvarado L."/>
            <person name="Arachchi H.M."/>
            <person name="Berlin A.M."/>
            <person name="Chapman S.B."/>
            <person name="Gainer-Dewar J."/>
            <person name="Goldberg J."/>
            <person name="Griggs A."/>
            <person name="Gujja S."/>
            <person name="Hansen M."/>
            <person name="Howarth C."/>
            <person name="Imamovic A."/>
            <person name="Ireland A."/>
            <person name="Larimer J."/>
            <person name="McCowan C."/>
            <person name="Murphy C."/>
            <person name="Pearson M."/>
            <person name="Poon T.W."/>
            <person name="Priest M."/>
            <person name="Roberts A."/>
            <person name="Saif S."/>
            <person name="Shea T."/>
            <person name="Sisk P."/>
            <person name="Sykes S."/>
            <person name="Wortman J."/>
            <person name="Nusbaum C."/>
            <person name="Birren B."/>
        </authorList>
    </citation>
    <scope>NUCLEOTIDE SEQUENCE [LARGE SCALE GENOMIC DNA]</scope>
    <source>
        <strain evidence="17">MINIMUS1</strain>
    </source>
</reference>
<dbReference type="GO" id="GO:0005789">
    <property type="term" value="C:endoplasmic reticulum membrane"/>
    <property type="evidence" value="ECO:0007669"/>
    <property type="project" value="UniProtKB-SubCell"/>
</dbReference>
<keyword evidence="17" id="KW-1185">Reference proteome</keyword>
<evidence type="ECO:0000256" key="1">
    <source>
        <dbReference type="ARBA" id="ARBA00001971"/>
    </source>
</evidence>
<evidence type="ECO:0000256" key="7">
    <source>
        <dbReference type="ARBA" id="ARBA00022723"/>
    </source>
</evidence>
<keyword evidence="15" id="KW-1133">Transmembrane helix</keyword>
<name>A0A182VS34_9DIPT</name>
<dbReference type="EnsemblMetazoa" id="AMIN000875-RA">
    <property type="protein sequence ID" value="AMIN000875-PA"/>
    <property type="gene ID" value="AMIN000875"/>
</dbReference>
<dbReference type="InterPro" id="IPR002401">
    <property type="entry name" value="Cyt_P450_E_grp-I"/>
</dbReference>
<dbReference type="SUPFAM" id="SSF48264">
    <property type="entry name" value="Cytochrome P450"/>
    <property type="match status" value="1"/>
</dbReference>
<keyword evidence="10" id="KW-0560">Oxidoreductase</keyword>
<feature type="transmembrane region" description="Helical" evidence="15">
    <location>
        <begin position="6"/>
        <end position="25"/>
    </location>
</feature>
<dbReference type="PANTHER" id="PTHR24292:SF54">
    <property type="entry name" value="CYP9F3-RELATED"/>
    <property type="match status" value="1"/>
</dbReference>